<dbReference type="RefSeq" id="WP_380752948.1">
    <property type="nucleotide sequence ID" value="NZ_JBHSRF010000018.1"/>
</dbReference>
<evidence type="ECO:0000313" key="2">
    <source>
        <dbReference type="EMBL" id="MFC6082587.1"/>
    </source>
</evidence>
<protein>
    <submittedName>
        <fullName evidence="2">Uncharacterized protein</fullName>
    </submittedName>
</protein>
<reference evidence="3" key="1">
    <citation type="journal article" date="2019" name="Int. J. Syst. Evol. Microbiol.">
        <title>The Global Catalogue of Microorganisms (GCM) 10K type strain sequencing project: providing services to taxonomists for standard genome sequencing and annotation.</title>
        <authorList>
            <consortium name="The Broad Institute Genomics Platform"/>
            <consortium name="The Broad Institute Genome Sequencing Center for Infectious Disease"/>
            <person name="Wu L."/>
            <person name="Ma J."/>
        </authorList>
    </citation>
    <scope>NUCLEOTIDE SEQUENCE [LARGE SCALE GENOMIC DNA]</scope>
    <source>
        <strain evidence="3">JCM 30346</strain>
    </source>
</reference>
<comment type="caution">
    <text evidence="2">The sequence shown here is derived from an EMBL/GenBank/DDBJ whole genome shotgun (WGS) entry which is preliminary data.</text>
</comment>
<organism evidence="2 3">
    <name type="scientific">Sphaerisporangium aureirubrum</name>
    <dbReference type="NCBI Taxonomy" id="1544736"/>
    <lineage>
        <taxon>Bacteria</taxon>
        <taxon>Bacillati</taxon>
        <taxon>Actinomycetota</taxon>
        <taxon>Actinomycetes</taxon>
        <taxon>Streptosporangiales</taxon>
        <taxon>Streptosporangiaceae</taxon>
        <taxon>Sphaerisporangium</taxon>
    </lineage>
</organism>
<dbReference type="InterPro" id="IPR011990">
    <property type="entry name" value="TPR-like_helical_dom_sf"/>
</dbReference>
<evidence type="ECO:0000313" key="3">
    <source>
        <dbReference type="Proteomes" id="UP001596137"/>
    </source>
</evidence>
<dbReference type="SUPFAM" id="SSF48452">
    <property type="entry name" value="TPR-like"/>
    <property type="match status" value="1"/>
</dbReference>
<evidence type="ECO:0000256" key="1">
    <source>
        <dbReference type="SAM" id="MobiDB-lite"/>
    </source>
</evidence>
<sequence length="753" mass="80017">MPAQEARLRAIGAAGAAVLSRIAYHQVRTEQVAAEVRLDDPRGDRPAGGSRSAVWLYNEVKSRRVLVALAALHAFERHMASAGWSPPETVAPTVGGARAMVTDALTEICRFQRAEGFLMAQVGRGIGDIATSEKRIRTTEAPPRSPTWPSTPLGKVAAAAWTGRLTVFAPMLEPVLLQAARSVTEPPAGWAAESATLLADLAFRAYLGDPYCPPGRQAAGLTAYWFERSLTMLAGPWVCDLHGAELGLAAVRRRGTDPRAEAAAQVTILRTLLEAGTLHARAAREGAEALTVLHPLAAHPLPEWADLRAVCDAATRQGIALLRFGDVPGAREAYELAEAVVDERAARGALDGGRDVLGEERRSLELRARHNIADVLIEEGRPGAALDLIEKVHDARWAAAGPSGTDAAWRRATLTAEVRVRALTRSGRVVAAVTAAEELVADRRTRLGGVDNISTASARVALAEALLAAGHPAEARHHIEDACQYRRGRLVGTGYWPQYDRVLLAQVNLALGDAGTAVEILEKAIVTGEWFAARVSVRLAVNARRLLALAHAALRDTDPAVARLRDLCDTFAASRPAGDALVLVLWRDLCELLLKGGDTAAARCLLSRVTQAEPPAADDLPGHAYTHLLRTLLTGPGGTVPHDTGCPHGTAARETPAADGTSASGTAGLIGRGLDPSHPVLLRIAYEEARRRGAHDPAAAESLLAPLLCRRPLAHGRPALGDGHPLHQAARQLADEFALPRPTPETGPAWDDY</sequence>
<dbReference type="Proteomes" id="UP001596137">
    <property type="component" value="Unassembled WGS sequence"/>
</dbReference>
<feature type="compositionally biased region" description="Low complexity" evidence="1">
    <location>
        <begin position="657"/>
        <end position="667"/>
    </location>
</feature>
<accession>A0ABW1NKB3</accession>
<gene>
    <name evidence="2" type="ORF">ACFP1K_15575</name>
</gene>
<feature type="region of interest" description="Disordered" evidence="1">
    <location>
        <begin position="644"/>
        <end position="671"/>
    </location>
</feature>
<proteinExistence type="predicted"/>
<dbReference type="Gene3D" id="1.25.40.10">
    <property type="entry name" value="Tetratricopeptide repeat domain"/>
    <property type="match status" value="1"/>
</dbReference>
<dbReference type="EMBL" id="JBHSRF010000018">
    <property type="protein sequence ID" value="MFC6082587.1"/>
    <property type="molecule type" value="Genomic_DNA"/>
</dbReference>
<keyword evidence="3" id="KW-1185">Reference proteome</keyword>
<name>A0ABW1NKB3_9ACTN</name>